<feature type="compositionally biased region" description="Basic and acidic residues" evidence="1">
    <location>
        <begin position="162"/>
        <end position="171"/>
    </location>
</feature>
<reference evidence="2" key="1">
    <citation type="submission" date="2021-05" db="EMBL/GenBank/DDBJ databases">
        <authorList>
            <person name="Alioto T."/>
            <person name="Alioto T."/>
            <person name="Gomez Garrido J."/>
        </authorList>
    </citation>
    <scope>NUCLEOTIDE SEQUENCE</scope>
</reference>
<evidence type="ECO:0000313" key="2">
    <source>
        <dbReference type="EMBL" id="CAG6682956.1"/>
    </source>
</evidence>
<feature type="region of interest" description="Disordered" evidence="1">
    <location>
        <begin position="162"/>
        <end position="184"/>
    </location>
</feature>
<name>A0A8D8T6L1_9HEMI</name>
<dbReference type="EMBL" id="HBUF01261197">
    <property type="protein sequence ID" value="CAG6682956.1"/>
    <property type="molecule type" value="Transcribed_RNA"/>
</dbReference>
<protein>
    <submittedName>
        <fullName evidence="2">Uncharacterized protein</fullName>
    </submittedName>
</protein>
<accession>A0A8D8T6L1</accession>
<evidence type="ECO:0000256" key="1">
    <source>
        <dbReference type="SAM" id="MobiDB-lite"/>
    </source>
</evidence>
<proteinExistence type="predicted"/>
<dbReference type="AlphaFoldDB" id="A0A8D8T6L1"/>
<sequence>MLRMNVFDIVNNDDNISFVDYFDNSREKIKRKSNRLKQNRSCQLQNNIDKSLRTYSCHSNVDFTRLNNVHNIKNVFKTHSSVDFVSTECGNPNTVHTMNQFLKLNLRDNDKSNLKENENETNMTFKEDFLKESDKTIRANSIKTMNVESIKSGTKGNMKYTKNEMKEERGGRNQSFDSNDPTWEPKGKLKHDIVELKQLRYIILFGTFIQLL</sequence>
<feature type="compositionally biased region" description="Polar residues" evidence="1">
    <location>
        <begin position="172"/>
        <end position="181"/>
    </location>
</feature>
<organism evidence="2">
    <name type="scientific">Cacopsylla melanoneura</name>
    <dbReference type="NCBI Taxonomy" id="428564"/>
    <lineage>
        <taxon>Eukaryota</taxon>
        <taxon>Metazoa</taxon>
        <taxon>Ecdysozoa</taxon>
        <taxon>Arthropoda</taxon>
        <taxon>Hexapoda</taxon>
        <taxon>Insecta</taxon>
        <taxon>Pterygota</taxon>
        <taxon>Neoptera</taxon>
        <taxon>Paraneoptera</taxon>
        <taxon>Hemiptera</taxon>
        <taxon>Sternorrhyncha</taxon>
        <taxon>Psylloidea</taxon>
        <taxon>Psyllidae</taxon>
        <taxon>Psyllinae</taxon>
        <taxon>Cacopsylla</taxon>
    </lineage>
</organism>